<dbReference type="Proteomes" id="UP000234474">
    <property type="component" value="Unassembled WGS sequence"/>
</dbReference>
<name>A0A2I1C794_ASPN1</name>
<feature type="region of interest" description="Disordered" evidence="1">
    <location>
        <begin position="1"/>
        <end position="23"/>
    </location>
</feature>
<accession>A0A2I1C794</accession>
<protein>
    <recommendedName>
        <fullName evidence="5">Heterokaryon incompatibility domain-containing protein</fullName>
    </recommendedName>
</protein>
<dbReference type="VEuPathDB" id="FungiDB:P174DRAFT_440824"/>
<feature type="transmembrane region" description="Helical" evidence="2">
    <location>
        <begin position="711"/>
        <end position="730"/>
    </location>
</feature>
<dbReference type="AlphaFoldDB" id="A0A2I1C794"/>
<gene>
    <name evidence="3" type="ORF">P174DRAFT_440824</name>
</gene>
<feature type="compositionally biased region" description="Basic and acidic residues" evidence="1">
    <location>
        <begin position="169"/>
        <end position="178"/>
    </location>
</feature>
<dbReference type="EMBL" id="MSZS01000004">
    <property type="protein sequence ID" value="PKX93517.1"/>
    <property type="molecule type" value="Genomic_DNA"/>
</dbReference>
<evidence type="ECO:0000256" key="1">
    <source>
        <dbReference type="SAM" id="MobiDB-lite"/>
    </source>
</evidence>
<feature type="region of interest" description="Disordered" evidence="1">
    <location>
        <begin position="156"/>
        <end position="178"/>
    </location>
</feature>
<comment type="caution">
    <text evidence="3">The sequence shown here is derived from an EMBL/GenBank/DDBJ whole genome shotgun (WGS) entry which is preliminary data.</text>
</comment>
<keyword evidence="4" id="KW-1185">Reference proteome</keyword>
<dbReference type="OMA" id="HSYALMG"/>
<reference evidence="4" key="1">
    <citation type="journal article" date="2018" name="Proc. Natl. Acad. Sci. U.S.A.">
        <title>Linking secondary metabolites to gene clusters through genome sequencing of six diverse Aspergillus species.</title>
        <authorList>
            <person name="Kaerboelling I."/>
            <person name="Vesth T.C."/>
            <person name="Frisvad J.C."/>
            <person name="Nybo J.L."/>
            <person name="Theobald S."/>
            <person name="Kuo A."/>
            <person name="Bowyer P."/>
            <person name="Matsuda Y."/>
            <person name="Mondo S."/>
            <person name="Lyhne E.K."/>
            <person name="Kogle M.E."/>
            <person name="Clum A."/>
            <person name="Lipzen A."/>
            <person name="Salamov A."/>
            <person name="Ngan C.Y."/>
            <person name="Daum C."/>
            <person name="Chiniquy J."/>
            <person name="Barry K."/>
            <person name="LaButti K."/>
            <person name="Haridas S."/>
            <person name="Simmons B.A."/>
            <person name="Magnuson J.K."/>
            <person name="Mortensen U.H."/>
            <person name="Larsen T.O."/>
            <person name="Grigoriev I.V."/>
            <person name="Baker S.E."/>
            <person name="Andersen M.R."/>
        </authorList>
    </citation>
    <scope>NUCLEOTIDE SEQUENCE [LARGE SCALE GENOMIC DNA]</scope>
    <source>
        <strain evidence="4">IBT 16806</strain>
    </source>
</reference>
<organism evidence="3 4">
    <name type="scientific">Aspergillus novofumigatus (strain IBT 16806)</name>
    <dbReference type="NCBI Taxonomy" id="1392255"/>
    <lineage>
        <taxon>Eukaryota</taxon>
        <taxon>Fungi</taxon>
        <taxon>Dikarya</taxon>
        <taxon>Ascomycota</taxon>
        <taxon>Pezizomycotina</taxon>
        <taxon>Eurotiomycetes</taxon>
        <taxon>Eurotiomycetidae</taxon>
        <taxon>Eurotiales</taxon>
        <taxon>Aspergillaceae</taxon>
        <taxon>Aspergillus</taxon>
        <taxon>Aspergillus subgen. Fumigati</taxon>
    </lineage>
</organism>
<evidence type="ECO:0000313" key="3">
    <source>
        <dbReference type="EMBL" id="PKX93517.1"/>
    </source>
</evidence>
<dbReference type="OrthoDB" id="2624308at2759"/>
<evidence type="ECO:0008006" key="5">
    <source>
        <dbReference type="Google" id="ProtNLM"/>
    </source>
</evidence>
<dbReference type="RefSeq" id="XP_024682112.1">
    <property type="nucleotide sequence ID" value="XM_024827146.1"/>
</dbReference>
<keyword evidence="2" id="KW-0472">Membrane</keyword>
<evidence type="ECO:0000313" key="4">
    <source>
        <dbReference type="Proteomes" id="UP000234474"/>
    </source>
</evidence>
<feature type="transmembrane region" description="Helical" evidence="2">
    <location>
        <begin position="667"/>
        <end position="690"/>
    </location>
</feature>
<keyword evidence="2" id="KW-1133">Transmembrane helix</keyword>
<keyword evidence="2" id="KW-0812">Transmembrane</keyword>
<dbReference type="GeneID" id="36534471"/>
<sequence>MAAPSQVPITNEQQQSHHDDSHFHLPFVSTNRAKDHLTRQYNGKWSIRGRFQRPAITADQLDNRARELEDARGVYRKRRYRNADGDNSHEKYPDLDTYYSTNKEIPRRLAVQATPEAHNDTRPRHWGLRKIKGHSPLIIRLAEFCLNPLGYEYDDKKEDYDDDPDEDEAIPHEKQKERKGLGQVMKDLCRWTLHALASTVCTILLAWVIQLMLSIQIVTAPWTDDGSSEPYAEYENVQWYWPKHAINPLDQAPAPNNDKPQSQVARLAIPRRLVVKDASTGRWVAKKTNDLRDPKTGLLPPYIFLSFSRANFLGKSDEALRPFFDRVAESLLAHENEHSQDDVPVQAFWVDVYCVSHASKEQRTRDVHTICDAVRCAKRVYVVLPNDDPEHKKIWGARIWTLPEVLLAADRIRYCFSSPPAAGEVYDSQVTSRPHELTLTDMLESFWPGSSPKSWKEDDDDKEDPWKDDGKEDRRLEQQHEEAIGHLINHYSNSAKLSELQLFTCAVQALAERAEGKSTEGYTTTDLAYAAMGLLAYRIVPNASDNAFQAIARLSLVNDSNRLLERLACLWPHPATKNDQEQDLIVAGSEELLRNIADRDQYSVHLWDIQPMCDVVGIGDDPFTPTVILDRCRAIPIRWKDFPKIKYVKDLNGFRATVSQKIVYCGAWFLATGFGLFASGLALLFSVLPYDNSNSNRDDRAPRQQNEVQPAMYLLGVALFIGCGWVISWFSPWAVRQLCNGGYTGVSCHLVGFEGTMPLEEIEKAICGFDNKRFSYAASSTIFSQNLRHPKIRAGRAPGEGGWAAEAKRLGVPPGHRLFTIVDTGNWTVSVIAAERPPVVALICGREGGMLRTLLCSWRFENNCLYRECVVRMRSSLEHLATPNDWLKVSLACQGDVARTRVNHRSLEKHPKRAPTPQVAVWASG</sequence>
<feature type="compositionally biased region" description="Basic and acidic residues" evidence="1">
    <location>
        <begin position="464"/>
        <end position="475"/>
    </location>
</feature>
<proteinExistence type="predicted"/>
<evidence type="ECO:0000256" key="2">
    <source>
        <dbReference type="SAM" id="Phobius"/>
    </source>
</evidence>
<dbReference type="STRING" id="1392255.A0A2I1C794"/>
<feature type="region of interest" description="Disordered" evidence="1">
    <location>
        <begin position="448"/>
        <end position="475"/>
    </location>
</feature>